<keyword evidence="3 5" id="KW-1133">Transmembrane helix</keyword>
<dbReference type="InterPro" id="IPR011701">
    <property type="entry name" value="MFS"/>
</dbReference>
<feature type="transmembrane region" description="Helical" evidence="5">
    <location>
        <begin position="132"/>
        <end position="154"/>
    </location>
</feature>
<evidence type="ECO:0000256" key="4">
    <source>
        <dbReference type="ARBA" id="ARBA00023136"/>
    </source>
</evidence>
<dbReference type="InterPro" id="IPR036259">
    <property type="entry name" value="MFS_trans_sf"/>
</dbReference>
<feature type="transmembrane region" description="Helical" evidence="5">
    <location>
        <begin position="325"/>
        <end position="345"/>
    </location>
</feature>
<dbReference type="Gene3D" id="1.20.1250.20">
    <property type="entry name" value="MFS general substrate transporter like domains"/>
    <property type="match status" value="2"/>
</dbReference>
<evidence type="ECO:0000256" key="1">
    <source>
        <dbReference type="ARBA" id="ARBA00004141"/>
    </source>
</evidence>
<accession>A0AAN9Y4W1</accession>
<dbReference type="Pfam" id="PF07690">
    <property type="entry name" value="MFS_1"/>
    <property type="match status" value="1"/>
</dbReference>
<feature type="transmembrane region" description="Helical" evidence="5">
    <location>
        <begin position="194"/>
        <end position="212"/>
    </location>
</feature>
<feature type="transmembrane region" description="Helical" evidence="5">
    <location>
        <begin position="232"/>
        <end position="251"/>
    </location>
</feature>
<dbReference type="GO" id="GO:0016020">
    <property type="term" value="C:membrane"/>
    <property type="evidence" value="ECO:0007669"/>
    <property type="project" value="UniProtKB-SubCell"/>
</dbReference>
<evidence type="ECO:0000256" key="2">
    <source>
        <dbReference type="ARBA" id="ARBA00022692"/>
    </source>
</evidence>
<feature type="transmembrane region" description="Helical" evidence="5">
    <location>
        <begin position="351"/>
        <end position="371"/>
    </location>
</feature>
<keyword evidence="2 5" id="KW-0812">Transmembrane</keyword>
<feature type="transmembrane region" description="Helical" evidence="5">
    <location>
        <begin position="263"/>
        <end position="281"/>
    </location>
</feature>
<reference evidence="7 8" key="1">
    <citation type="submission" date="2024-03" db="EMBL/GenBank/DDBJ databases">
        <title>Adaptation during the transition from Ophiocordyceps entomopathogen to insect associate is accompanied by gene loss and intensified selection.</title>
        <authorList>
            <person name="Ward C.M."/>
            <person name="Onetto C.A."/>
            <person name="Borneman A.R."/>
        </authorList>
    </citation>
    <scope>NUCLEOTIDE SEQUENCE [LARGE SCALE GENOMIC DNA]</scope>
    <source>
        <strain evidence="7">AWRI1</strain>
        <tissue evidence="7">Single Adult Female</tissue>
    </source>
</reference>
<feature type="transmembrane region" description="Helical" evidence="5">
    <location>
        <begin position="32"/>
        <end position="51"/>
    </location>
</feature>
<dbReference type="GO" id="GO:0015232">
    <property type="term" value="F:heme transmembrane transporter activity"/>
    <property type="evidence" value="ECO:0007669"/>
    <property type="project" value="TreeGrafter"/>
</dbReference>
<dbReference type="SUPFAM" id="SSF103473">
    <property type="entry name" value="MFS general substrate transporter"/>
    <property type="match status" value="1"/>
</dbReference>
<dbReference type="PROSITE" id="PS50850">
    <property type="entry name" value="MFS"/>
    <property type="match status" value="1"/>
</dbReference>
<evidence type="ECO:0000256" key="5">
    <source>
        <dbReference type="SAM" id="Phobius"/>
    </source>
</evidence>
<keyword evidence="4 5" id="KW-0472">Membrane</keyword>
<comment type="caution">
    <text evidence="7">The sequence shown here is derived from an EMBL/GenBank/DDBJ whole genome shotgun (WGS) entry which is preliminary data.</text>
</comment>
<dbReference type="GO" id="GO:0020037">
    <property type="term" value="F:heme binding"/>
    <property type="evidence" value="ECO:0007669"/>
    <property type="project" value="TreeGrafter"/>
</dbReference>
<feature type="transmembrane region" description="Helical" evidence="5">
    <location>
        <begin position="6"/>
        <end position="25"/>
    </location>
</feature>
<evidence type="ECO:0000256" key="3">
    <source>
        <dbReference type="ARBA" id="ARBA00022989"/>
    </source>
</evidence>
<feature type="transmembrane region" description="Helical" evidence="5">
    <location>
        <begin position="91"/>
        <end position="112"/>
    </location>
</feature>
<dbReference type="GO" id="GO:0097037">
    <property type="term" value="P:heme export"/>
    <property type="evidence" value="ECO:0007669"/>
    <property type="project" value="TreeGrafter"/>
</dbReference>
<feature type="transmembrane region" description="Helical" evidence="5">
    <location>
        <begin position="57"/>
        <end position="79"/>
    </location>
</feature>
<dbReference type="AlphaFoldDB" id="A0AAN9Y4W1"/>
<protein>
    <recommendedName>
        <fullName evidence="6">Major facilitator superfamily (MFS) profile domain-containing protein</fullName>
    </recommendedName>
</protein>
<dbReference type="PANTHER" id="PTHR10924:SF4">
    <property type="entry name" value="GH15861P"/>
    <property type="match status" value="1"/>
</dbReference>
<gene>
    <name evidence="7" type="ORF">V9T40_013143</name>
</gene>
<evidence type="ECO:0000259" key="6">
    <source>
        <dbReference type="PROSITE" id="PS50850"/>
    </source>
</evidence>
<evidence type="ECO:0000313" key="7">
    <source>
        <dbReference type="EMBL" id="KAK7595318.1"/>
    </source>
</evidence>
<organism evidence="7 8">
    <name type="scientific">Parthenolecanium corni</name>
    <dbReference type="NCBI Taxonomy" id="536013"/>
    <lineage>
        <taxon>Eukaryota</taxon>
        <taxon>Metazoa</taxon>
        <taxon>Ecdysozoa</taxon>
        <taxon>Arthropoda</taxon>
        <taxon>Hexapoda</taxon>
        <taxon>Insecta</taxon>
        <taxon>Pterygota</taxon>
        <taxon>Neoptera</taxon>
        <taxon>Paraneoptera</taxon>
        <taxon>Hemiptera</taxon>
        <taxon>Sternorrhyncha</taxon>
        <taxon>Coccoidea</taxon>
        <taxon>Coccidae</taxon>
        <taxon>Parthenolecanium</taxon>
    </lineage>
</organism>
<dbReference type="Proteomes" id="UP001367676">
    <property type="component" value="Unassembled WGS sequence"/>
</dbReference>
<feature type="domain" description="Major facilitator superfamily (MFS) profile" evidence="6">
    <location>
        <begin position="1"/>
        <end position="376"/>
    </location>
</feature>
<comment type="subcellular location">
    <subcellularLocation>
        <location evidence="1">Membrane</location>
        <topology evidence="1">Multi-pass membrane protein</topology>
    </subcellularLocation>
</comment>
<keyword evidence="8" id="KW-1185">Reference proteome</keyword>
<dbReference type="EMBL" id="JBBCAQ010000018">
    <property type="protein sequence ID" value="KAK7595318.1"/>
    <property type="molecule type" value="Genomic_DNA"/>
</dbReference>
<sequence length="392" mass="42525">MAISWTSIIFMAAYIPLVFPASWVLQKKGLRIAVSLGAFLLAVGSWIKVFSAEPNRFQIAFIGQTVVGISQMFTLGAPARLAAVWFPHHQVSTATAIGVFGNQIGIAIGFVLPPMIVREETMHDLHQVGTELGFLHTGTAFAATIIFALILLLFEASPPVPPSVAQKLMIIRDNRSTDNSFYVSLKHLIGNLDFDLLLISYGLNIGAFYAYSTLLNQLIVEKFPDGVQDAGRVGLTLIVGGIVGSLAWGVVLDKTQIYKGTTVIIYVLSTLGMAAFAYTLHEKMMTFVYITSAFLGFFMNGYLTVGYEFGAELTYPESEATSSGLLNASGELFGVIAVIVAEIILYSFSSLITNISLVLMLLFGLLLCLFIDGSKLQRLAASRQSNVHNLLI</sequence>
<evidence type="ECO:0000313" key="8">
    <source>
        <dbReference type="Proteomes" id="UP001367676"/>
    </source>
</evidence>
<dbReference type="InterPro" id="IPR049680">
    <property type="entry name" value="FLVCR1-2_SLC49-like"/>
</dbReference>
<proteinExistence type="predicted"/>
<feature type="transmembrane region" description="Helical" evidence="5">
    <location>
        <begin position="287"/>
        <end position="305"/>
    </location>
</feature>
<dbReference type="PANTHER" id="PTHR10924">
    <property type="entry name" value="MAJOR FACILITATOR SUPERFAMILY PROTEIN-RELATED"/>
    <property type="match status" value="1"/>
</dbReference>
<name>A0AAN9Y4W1_9HEMI</name>
<dbReference type="InterPro" id="IPR020846">
    <property type="entry name" value="MFS_dom"/>
</dbReference>